<comment type="caution">
    <text evidence="2">The sequence shown here is derived from an EMBL/GenBank/DDBJ whole genome shotgun (WGS) entry which is preliminary data.</text>
</comment>
<keyword evidence="3" id="KW-1185">Reference proteome</keyword>
<keyword evidence="1" id="KW-0732">Signal</keyword>
<evidence type="ECO:0000313" key="2">
    <source>
        <dbReference type="EMBL" id="GGM12677.1"/>
    </source>
</evidence>
<dbReference type="InterPro" id="IPR029058">
    <property type="entry name" value="AB_hydrolase_fold"/>
</dbReference>
<feature type="signal peptide" evidence="1">
    <location>
        <begin position="1"/>
        <end position="36"/>
    </location>
</feature>
<dbReference type="SUPFAM" id="SSF53474">
    <property type="entry name" value="alpha/beta-Hydrolases"/>
    <property type="match status" value="1"/>
</dbReference>
<accession>A0ABQ2GUG9</accession>
<evidence type="ECO:0000256" key="1">
    <source>
        <dbReference type="SAM" id="SignalP"/>
    </source>
</evidence>
<dbReference type="GO" id="GO:0016787">
    <property type="term" value="F:hydrolase activity"/>
    <property type="evidence" value="ECO:0007669"/>
    <property type="project" value="UniProtKB-KW"/>
</dbReference>
<evidence type="ECO:0000313" key="3">
    <source>
        <dbReference type="Proteomes" id="UP000661918"/>
    </source>
</evidence>
<proteinExistence type="predicted"/>
<protein>
    <submittedName>
        <fullName evidence="2">Alpha/beta hydrolase</fullName>
    </submittedName>
</protein>
<sequence length="475" mass="50517">MTGLPTAVSRAVPTPRKAALLLTGLTLTLASCGSPAVTPPTPQTRTQDTRTFKAVTPTLTATPGASLYQGVYDGLQGKAAYAAEVPENWNGTLIMYTHGYAGTGEELKVQTPPLRAYWLSQGYAWAASSYSSNYYDVQSGVEDTNALALKFPELTGKAKPSKYLIMGFSMGGHVAAASVEAETLATAKNKVTYAAAMPACGVLDEEYEFQWLGDYTLAAAQMAGYGAQRYPHEDFQKLLPDIKAALFTNTSGTLWQVNDGQGAKLRALARQLTGGERPVFDLGFSVGSLQNAVLSTGGSDGTLTGILAKNYYGNKGVTYRWTTDATPTPAEVAFNNLILRVEADAAANPARSGALRWLPRVNGEINVPVLTLHTLGDFYVPFKHEQLYSKAVAASGKSNLLVQRAIRAPGHCDFAAAELVEGFNALVAWEKTGQKPAGDDVTTPSVIADPNYGCKYTRETRPGVAACNVAAPLHN</sequence>
<reference evidence="3" key="1">
    <citation type="journal article" date="2019" name="Int. J. Syst. Evol. Microbiol.">
        <title>The Global Catalogue of Microorganisms (GCM) 10K type strain sequencing project: providing services to taxonomists for standard genome sequencing and annotation.</title>
        <authorList>
            <consortium name="The Broad Institute Genomics Platform"/>
            <consortium name="The Broad Institute Genome Sequencing Center for Infectious Disease"/>
            <person name="Wu L."/>
            <person name="Ma J."/>
        </authorList>
    </citation>
    <scope>NUCLEOTIDE SEQUENCE [LARGE SCALE GENOMIC DNA]</scope>
    <source>
        <strain evidence="3">JCM 15443</strain>
    </source>
</reference>
<dbReference type="Proteomes" id="UP000661918">
    <property type="component" value="Unassembled WGS sequence"/>
</dbReference>
<dbReference type="RefSeq" id="WP_229753036.1">
    <property type="nucleotide sequence ID" value="NZ_BMOM01000016.1"/>
</dbReference>
<gene>
    <name evidence="2" type="ORF">GCM10010841_21510</name>
</gene>
<name>A0ABQ2GUG9_9DEIO</name>
<keyword evidence="2" id="KW-0378">Hydrolase</keyword>
<organism evidence="2 3">
    <name type="scientific">Deinococcus aerophilus</name>
    <dbReference type="NCBI Taxonomy" id="522488"/>
    <lineage>
        <taxon>Bacteria</taxon>
        <taxon>Thermotogati</taxon>
        <taxon>Deinococcota</taxon>
        <taxon>Deinococci</taxon>
        <taxon>Deinococcales</taxon>
        <taxon>Deinococcaceae</taxon>
        <taxon>Deinococcus</taxon>
    </lineage>
</organism>
<dbReference type="EMBL" id="BMOM01000016">
    <property type="protein sequence ID" value="GGM12677.1"/>
    <property type="molecule type" value="Genomic_DNA"/>
</dbReference>
<feature type="chain" id="PRO_5047163726" evidence="1">
    <location>
        <begin position="37"/>
        <end position="475"/>
    </location>
</feature>
<dbReference type="Gene3D" id="3.40.50.1820">
    <property type="entry name" value="alpha/beta hydrolase"/>
    <property type="match status" value="1"/>
</dbReference>